<name>A0A1I1V960_9BACT</name>
<gene>
    <name evidence="2" type="ORF">SAMN02745121_01639</name>
</gene>
<evidence type="ECO:0000313" key="3">
    <source>
        <dbReference type="Proteomes" id="UP000199400"/>
    </source>
</evidence>
<proteinExistence type="predicted"/>
<reference evidence="3" key="1">
    <citation type="submission" date="2016-10" db="EMBL/GenBank/DDBJ databases">
        <authorList>
            <person name="Varghese N."/>
            <person name="Submissions S."/>
        </authorList>
    </citation>
    <scope>NUCLEOTIDE SEQUENCE [LARGE SCALE GENOMIC DNA]</scope>
    <source>
        <strain evidence="3">ATCC 25963</strain>
    </source>
</reference>
<dbReference type="Proteomes" id="UP000199400">
    <property type="component" value="Unassembled WGS sequence"/>
</dbReference>
<feature type="region of interest" description="Disordered" evidence="1">
    <location>
        <begin position="1"/>
        <end position="20"/>
    </location>
</feature>
<organism evidence="2 3">
    <name type="scientific">Nannocystis exedens</name>
    <dbReference type="NCBI Taxonomy" id="54"/>
    <lineage>
        <taxon>Bacteria</taxon>
        <taxon>Pseudomonadati</taxon>
        <taxon>Myxococcota</taxon>
        <taxon>Polyangia</taxon>
        <taxon>Nannocystales</taxon>
        <taxon>Nannocystaceae</taxon>
        <taxon>Nannocystis</taxon>
    </lineage>
</organism>
<evidence type="ECO:0000256" key="1">
    <source>
        <dbReference type="SAM" id="MobiDB-lite"/>
    </source>
</evidence>
<evidence type="ECO:0000313" key="2">
    <source>
        <dbReference type="EMBL" id="SFD79591.1"/>
    </source>
</evidence>
<protein>
    <submittedName>
        <fullName evidence="2">Uncharacterized protein</fullName>
    </submittedName>
</protein>
<accession>A0A1I1V960</accession>
<dbReference type="EMBL" id="FOMX01000004">
    <property type="protein sequence ID" value="SFD79591.1"/>
    <property type="molecule type" value="Genomic_DNA"/>
</dbReference>
<sequence length="159" mass="17596">MEPMELKPRPRRDRTPSSPILLRRLAQADSDLEVPIDVEVVTPPPADAPEGFRERLALALGTTDARLLDAAERGYKGTWTSVQAYLVDRLALTMGPNFAEALASRPPEELLRTYCGDERLVWSIAVSEAQVMVFELPRESSRAAAIAARLFPDDPDLLV</sequence>
<dbReference type="AlphaFoldDB" id="A0A1I1V960"/>
<keyword evidence="3" id="KW-1185">Reference proteome</keyword>